<sequence>MRRFFPFRSFTSNAGNDKPAPSHDKRNENILDDGGTNGASHSPDTRAFRSRSRHEKPRSEESPNPQLRRCLSFTATAIDLSLDERAKSFSNDIPCSMFNSSDTPRHVADVECYSWSPERHPNIGEYMIKVPKGHDLQETDSPRSRGYSCSSTGHSPLGSPIALKCRPARLTNLLHKNEVLDLYIDGEQETDRLNMKHKQKFPIRTAASHLGRGRPPRPHPTAPSSPKSCKEIYENYYNIDKNDACHHQLAQEGTKGTFKVTSMCDSDGNGTSPFEGSSDNFSHPEDCKSQSMTSVEDIYEDSRDLQPPCFYGSLVDQFPGTTSRCSAADTCHHDGSYGFHDKNLEQDTDDKLLRRAKELNVCFMVPYEEVSELNLLRNKRMSSTEFMQLVQSLIEDRKQLALELSSQIEARLKERFVAKEQYKRSKVELATTTIRLENEKTHAQTTLELELDRRSNDWSAKLAKFQSEEQRLRDRVMELAEQNVSFQREVTLLESNRADASNRIKSLELQNKQLNDELQKVMNEHNSLYRSSVELHDSLTKAAEERDQIQECLTKAAEERDQIQECLKSSEDNNRALHKVIARLQRASNEQEKTITGLRQGFSAELEKRSVGSSESISRMQMELLRLTGVEQKLRKEIQSCALEVESLRQENIGILNRLQSSGSGLSLSSLRLEQELNARVDNLQIQGLSLLDDSSRLCGKLLNMMKSKSENVGNVDALEAIEYTLKYQNIKEGMDNLALGLRKIKSLLVEKFNEEDGTMAIPSRPDTSSRDDLEIKLKEEALLNRVLKEKLLSRELEIEQLQSDIASLGRIQDVMQNEIRRAQDELCCMTHKSKRFEVEVLKKDESINQIRQEFQESAKEWTALRCTLKSVSDERDALWQETNHLRKTVCALQNDIASFKQKIKSLDEDIQLKEGEILLREGEISIIRDSIDRPFNIICSPRSMKQFDME</sequence>
<accession>A0ACD5WWA6</accession>
<name>A0ACD5WWA6_AVESA</name>
<reference evidence="1" key="1">
    <citation type="submission" date="2021-05" db="EMBL/GenBank/DDBJ databases">
        <authorList>
            <person name="Scholz U."/>
            <person name="Mascher M."/>
            <person name="Fiebig A."/>
        </authorList>
    </citation>
    <scope>NUCLEOTIDE SEQUENCE [LARGE SCALE GENOMIC DNA]</scope>
</reference>
<protein>
    <submittedName>
        <fullName evidence="1">Uncharacterized protein</fullName>
    </submittedName>
</protein>
<reference evidence="1" key="2">
    <citation type="submission" date="2025-09" db="UniProtKB">
        <authorList>
            <consortium name="EnsemblPlants"/>
        </authorList>
    </citation>
    <scope>IDENTIFICATION</scope>
</reference>
<evidence type="ECO:0000313" key="2">
    <source>
        <dbReference type="Proteomes" id="UP001732700"/>
    </source>
</evidence>
<dbReference type="EnsemblPlants" id="AVESA.00010b.r2.4CG1319220.1">
    <property type="protein sequence ID" value="AVESA.00010b.r2.4CG1319220.1.CDS"/>
    <property type="gene ID" value="AVESA.00010b.r2.4CG1319220"/>
</dbReference>
<evidence type="ECO:0000313" key="1">
    <source>
        <dbReference type="EnsemblPlants" id="AVESA.00010b.r2.4CG1319220.1.CDS"/>
    </source>
</evidence>
<dbReference type="Proteomes" id="UP001732700">
    <property type="component" value="Chromosome 4C"/>
</dbReference>
<proteinExistence type="predicted"/>
<keyword evidence="2" id="KW-1185">Reference proteome</keyword>
<organism evidence="1 2">
    <name type="scientific">Avena sativa</name>
    <name type="common">Oat</name>
    <dbReference type="NCBI Taxonomy" id="4498"/>
    <lineage>
        <taxon>Eukaryota</taxon>
        <taxon>Viridiplantae</taxon>
        <taxon>Streptophyta</taxon>
        <taxon>Embryophyta</taxon>
        <taxon>Tracheophyta</taxon>
        <taxon>Spermatophyta</taxon>
        <taxon>Magnoliopsida</taxon>
        <taxon>Liliopsida</taxon>
        <taxon>Poales</taxon>
        <taxon>Poaceae</taxon>
        <taxon>BOP clade</taxon>
        <taxon>Pooideae</taxon>
        <taxon>Poodae</taxon>
        <taxon>Poeae</taxon>
        <taxon>Poeae Chloroplast Group 1 (Aveneae type)</taxon>
        <taxon>Aveninae</taxon>
        <taxon>Avena</taxon>
    </lineage>
</organism>